<keyword evidence="1" id="KW-0732">Signal</keyword>
<dbReference type="Proteomes" id="UP000707535">
    <property type="component" value="Unassembled WGS sequence"/>
</dbReference>
<accession>A0A921K0R3</accession>
<organism evidence="2 3">
    <name type="scientific">Ligilactobacillus acidipiscis</name>
    <dbReference type="NCBI Taxonomy" id="89059"/>
    <lineage>
        <taxon>Bacteria</taxon>
        <taxon>Bacillati</taxon>
        <taxon>Bacillota</taxon>
        <taxon>Bacilli</taxon>
        <taxon>Lactobacillales</taxon>
        <taxon>Lactobacillaceae</taxon>
        <taxon>Ligilactobacillus</taxon>
    </lineage>
</organism>
<sequence length="131" mass="14784">MIYLKIFVMLMLLVNLAGCGTSISKDLESQKWEFTAQQAKRPSSTVMFDGKHVTFIKGDNCQTYGYKIKKKPNGSTQLIMGKKSGVSHRAPTKNFEIQKSARSYKLKPTNKFAKHYYGEAKLVPLKDANSE</sequence>
<evidence type="ECO:0000313" key="2">
    <source>
        <dbReference type="EMBL" id="HJE96175.1"/>
    </source>
</evidence>
<name>A0A921K0R3_9LACO</name>
<dbReference type="RefSeq" id="WP_270334708.1">
    <property type="nucleotide sequence ID" value="NZ_CP113926.1"/>
</dbReference>
<evidence type="ECO:0000256" key="1">
    <source>
        <dbReference type="SAM" id="SignalP"/>
    </source>
</evidence>
<reference evidence="2" key="2">
    <citation type="submission" date="2021-09" db="EMBL/GenBank/DDBJ databases">
        <authorList>
            <person name="Gilroy R."/>
        </authorList>
    </citation>
    <scope>NUCLEOTIDE SEQUENCE</scope>
    <source>
        <strain evidence="2">CHK174-6876</strain>
    </source>
</reference>
<dbReference type="AlphaFoldDB" id="A0A921K0R3"/>
<dbReference type="EMBL" id="DYXG01000010">
    <property type="protein sequence ID" value="HJE96175.1"/>
    <property type="molecule type" value="Genomic_DNA"/>
</dbReference>
<evidence type="ECO:0000313" key="3">
    <source>
        <dbReference type="Proteomes" id="UP000707535"/>
    </source>
</evidence>
<feature type="chain" id="PRO_5038722752" description="Lipoprotein" evidence="1">
    <location>
        <begin position="20"/>
        <end position="131"/>
    </location>
</feature>
<comment type="caution">
    <text evidence="2">The sequence shown here is derived from an EMBL/GenBank/DDBJ whole genome shotgun (WGS) entry which is preliminary data.</text>
</comment>
<evidence type="ECO:0008006" key="4">
    <source>
        <dbReference type="Google" id="ProtNLM"/>
    </source>
</evidence>
<proteinExistence type="predicted"/>
<protein>
    <recommendedName>
        <fullName evidence="4">Lipoprotein</fullName>
    </recommendedName>
</protein>
<reference evidence="2" key="1">
    <citation type="journal article" date="2021" name="PeerJ">
        <title>Extensive microbial diversity within the chicken gut microbiome revealed by metagenomics and culture.</title>
        <authorList>
            <person name="Gilroy R."/>
            <person name="Ravi A."/>
            <person name="Getino M."/>
            <person name="Pursley I."/>
            <person name="Horton D.L."/>
            <person name="Alikhan N.F."/>
            <person name="Baker D."/>
            <person name="Gharbi K."/>
            <person name="Hall N."/>
            <person name="Watson M."/>
            <person name="Adriaenssens E.M."/>
            <person name="Foster-Nyarko E."/>
            <person name="Jarju S."/>
            <person name="Secka A."/>
            <person name="Antonio M."/>
            <person name="Oren A."/>
            <person name="Chaudhuri R.R."/>
            <person name="La Ragione R."/>
            <person name="Hildebrand F."/>
            <person name="Pallen M.J."/>
        </authorList>
    </citation>
    <scope>NUCLEOTIDE SEQUENCE</scope>
    <source>
        <strain evidence="2">CHK174-6876</strain>
    </source>
</reference>
<feature type="signal peptide" evidence="1">
    <location>
        <begin position="1"/>
        <end position="19"/>
    </location>
</feature>
<gene>
    <name evidence="2" type="ORF">K8V00_01020</name>
</gene>